<proteinExistence type="predicted"/>
<feature type="transmembrane region" description="Helical" evidence="1">
    <location>
        <begin position="76"/>
        <end position="96"/>
    </location>
</feature>
<organism evidence="2">
    <name type="scientific">freshwater metagenome</name>
    <dbReference type="NCBI Taxonomy" id="449393"/>
    <lineage>
        <taxon>unclassified sequences</taxon>
        <taxon>metagenomes</taxon>
        <taxon>ecological metagenomes</taxon>
    </lineage>
</organism>
<protein>
    <submittedName>
        <fullName evidence="2">Unannotated protein</fullName>
    </submittedName>
</protein>
<keyword evidence="1" id="KW-0812">Transmembrane</keyword>
<feature type="transmembrane region" description="Helical" evidence="1">
    <location>
        <begin position="46"/>
        <end position="69"/>
    </location>
</feature>
<sequence length="133" mass="15108">MEWVVSLIRMSLKHPTRWAPIADLLVIVIFVAVGRNRHGLDSTGPVWFLTVLWPFALAWMISGVTMRLYTSMDRTWLRLIGTIVATAILGGLLRGFTSHTMFSVFNIVFSVFILFGTAGWRSIRLLTLRVRSN</sequence>
<feature type="transmembrane region" description="Helical" evidence="1">
    <location>
        <begin position="18"/>
        <end position="34"/>
    </location>
</feature>
<accession>A0A6J7KRU1</accession>
<feature type="transmembrane region" description="Helical" evidence="1">
    <location>
        <begin position="102"/>
        <end position="123"/>
    </location>
</feature>
<keyword evidence="1" id="KW-1133">Transmembrane helix</keyword>
<dbReference type="InterPro" id="IPR021414">
    <property type="entry name" value="DUF3054"/>
</dbReference>
<gene>
    <name evidence="2" type="ORF">UFOPK3789_01062</name>
</gene>
<dbReference type="Pfam" id="PF11255">
    <property type="entry name" value="DUF3054"/>
    <property type="match status" value="1"/>
</dbReference>
<keyword evidence="1" id="KW-0472">Membrane</keyword>
<evidence type="ECO:0000256" key="1">
    <source>
        <dbReference type="SAM" id="Phobius"/>
    </source>
</evidence>
<evidence type="ECO:0000313" key="2">
    <source>
        <dbReference type="EMBL" id="CAB4957169.1"/>
    </source>
</evidence>
<reference evidence="2" key="1">
    <citation type="submission" date="2020-05" db="EMBL/GenBank/DDBJ databases">
        <authorList>
            <person name="Chiriac C."/>
            <person name="Salcher M."/>
            <person name="Ghai R."/>
            <person name="Kavagutti S V."/>
        </authorList>
    </citation>
    <scope>NUCLEOTIDE SEQUENCE</scope>
</reference>
<name>A0A6J7KRU1_9ZZZZ</name>
<dbReference type="EMBL" id="CAFBNL010000064">
    <property type="protein sequence ID" value="CAB4957169.1"/>
    <property type="molecule type" value="Genomic_DNA"/>
</dbReference>
<dbReference type="AlphaFoldDB" id="A0A6J7KRU1"/>